<feature type="region of interest" description="Disordered" evidence="1">
    <location>
        <begin position="313"/>
        <end position="370"/>
    </location>
</feature>
<dbReference type="AlphaFoldDB" id="A0A8W8IRS2"/>
<organism evidence="2 3">
    <name type="scientific">Magallana gigas</name>
    <name type="common">Pacific oyster</name>
    <name type="synonym">Crassostrea gigas</name>
    <dbReference type="NCBI Taxonomy" id="29159"/>
    <lineage>
        <taxon>Eukaryota</taxon>
        <taxon>Metazoa</taxon>
        <taxon>Spiralia</taxon>
        <taxon>Lophotrochozoa</taxon>
        <taxon>Mollusca</taxon>
        <taxon>Bivalvia</taxon>
        <taxon>Autobranchia</taxon>
        <taxon>Pteriomorphia</taxon>
        <taxon>Ostreida</taxon>
        <taxon>Ostreoidea</taxon>
        <taxon>Ostreidae</taxon>
        <taxon>Magallana</taxon>
    </lineage>
</organism>
<reference evidence="2" key="1">
    <citation type="submission" date="2022-08" db="UniProtKB">
        <authorList>
            <consortium name="EnsemblMetazoa"/>
        </authorList>
    </citation>
    <scope>IDENTIFICATION</scope>
    <source>
        <strain evidence="2">05x7-T-G4-1.051#20</strain>
    </source>
</reference>
<feature type="compositionally biased region" description="Basic and acidic residues" evidence="1">
    <location>
        <begin position="262"/>
        <end position="276"/>
    </location>
</feature>
<feature type="compositionally biased region" description="Basic and acidic residues" evidence="1">
    <location>
        <begin position="1"/>
        <end position="18"/>
    </location>
</feature>
<proteinExistence type="predicted"/>
<keyword evidence="3" id="KW-1185">Reference proteome</keyword>
<feature type="compositionally biased region" description="Polar residues" evidence="1">
    <location>
        <begin position="355"/>
        <end position="364"/>
    </location>
</feature>
<feature type="region of interest" description="Disordered" evidence="1">
    <location>
        <begin position="262"/>
        <end position="281"/>
    </location>
</feature>
<feature type="region of interest" description="Disordered" evidence="1">
    <location>
        <begin position="1"/>
        <end position="39"/>
    </location>
</feature>
<dbReference type="EnsemblMetazoa" id="G15296.1">
    <property type="protein sequence ID" value="G15296.1:cds"/>
    <property type="gene ID" value="G15296"/>
</dbReference>
<name>A0A8W8IRS2_MAGGI</name>
<evidence type="ECO:0000313" key="3">
    <source>
        <dbReference type="Proteomes" id="UP000005408"/>
    </source>
</evidence>
<dbReference type="Proteomes" id="UP000005408">
    <property type="component" value="Unassembled WGS sequence"/>
</dbReference>
<evidence type="ECO:0000313" key="2">
    <source>
        <dbReference type="EnsemblMetazoa" id="G15296.1:cds"/>
    </source>
</evidence>
<accession>A0A8W8IRS2</accession>
<feature type="compositionally biased region" description="Basic and acidic residues" evidence="1">
    <location>
        <begin position="343"/>
        <end position="354"/>
    </location>
</feature>
<evidence type="ECO:0000256" key="1">
    <source>
        <dbReference type="SAM" id="MobiDB-lite"/>
    </source>
</evidence>
<sequence length="491" mass="55629">MSTHVSERKESKQFHLEAEDFPNLTKSESKKDRAKKDKYHKLNKYKASKTQLRTQINKKIQKNNGIQESTASLSKKLKQKGSHIKPERSQLNGNLRVMTIRSIKKAEFKTALHFIVWGTEPWLNGRLQDPQSDAADILQASVKYYVKEVLKYHQSRDGTAAIGFVYHVSLCISYNVLSLGGSQATDSDNHPTAMKFVFGLLAPIILILSVNGKEIPDDDFLAVMSGNKSRDPMDFFFRNALTIKLGPADEVKESILSFKSGNRKEKMTNEGKEDVTTSRQENGVKYNGVISAAINAPTRGNDDKLSIDYRIDDDEEGSGTFENEENGHKFNEGENGEDNNENDNIKENSNDLEKNNSLGNAGSNKTEESDIEILPLECDYKDSKNHPPEAAADFSLILNLLLQCLKQETDDAMSRVPLPSSETNEGHKGWFTNDASNGVDHVRNKRSTFRRISRYEYFWYWLYPYVKHTPYRKTFDSIASGIIGKRSQFDK</sequence>
<protein>
    <submittedName>
        <fullName evidence="2">Uncharacterized protein</fullName>
    </submittedName>
</protein>